<dbReference type="EMBL" id="JACVVK020000283">
    <property type="protein sequence ID" value="KAK7480384.1"/>
    <property type="molecule type" value="Genomic_DNA"/>
</dbReference>
<reference evidence="1 2" key="1">
    <citation type="journal article" date="2023" name="Sci. Data">
        <title>Genome assembly of the Korean intertidal mud-creeper Batillaria attramentaria.</title>
        <authorList>
            <person name="Patra A.K."/>
            <person name="Ho P.T."/>
            <person name="Jun S."/>
            <person name="Lee S.J."/>
            <person name="Kim Y."/>
            <person name="Won Y.J."/>
        </authorList>
    </citation>
    <scope>NUCLEOTIDE SEQUENCE [LARGE SCALE GENOMIC DNA]</scope>
    <source>
        <strain evidence="1">Wonlab-2016</strain>
    </source>
</reference>
<comment type="caution">
    <text evidence="1">The sequence shown here is derived from an EMBL/GenBank/DDBJ whole genome shotgun (WGS) entry which is preliminary data.</text>
</comment>
<evidence type="ECO:0000313" key="2">
    <source>
        <dbReference type="Proteomes" id="UP001519460"/>
    </source>
</evidence>
<gene>
    <name evidence="1" type="ORF">BaRGS_00028431</name>
</gene>
<evidence type="ECO:0000313" key="1">
    <source>
        <dbReference type="EMBL" id="KAK7480384.1"/>
    </source>
</evidence>
<organism evidence="1 2">
    <name type="scientific">Batillaria attramentaria</name>
    <dbReference type="NCBI Taxonomy" id="370345"/>
    <lineage>
        <taxon>Eukaryota</taxon>
        <taxon>Metazoa</taxon>
        <taxon>Spiralia</taxon>
        <taxon>Lophotrochozoa</taxon>
        <taxon>Mollusca</taxon>
        <taxon>Gastropoda</taxon>
        <taxon>Caenogastropoda</taxon>
        <taxon>Sorbeoconcha</taxon>
        <taxon>Cerithioidea</taxon>
        <taxon>Batillariidae</taxon>
        <taxon>Batillaria</taxon>
    </lineage>
</organism>
<name>A0ABD0JZY5_9CAEN</name>
<proteinExistence type="predicted"/>
<dbReference type="AlphaFoldDB" id="A0ABD0JZY5"/>
<sequence length="192" mass="21783">MSILLSHHQVRSPRIVQFHTLIKITTRVFFCHTLNRRTFLNVSFVSPSSSRSQSLCTEENNAASLCSSCTLQFAPYGFRPVKVLQAESDFSLTINALGGLSDAPVSCILKCSHQRCSKSFQRCVHYISEFFASLAHHIHTKWSPPNTSEFLQFLAGPVLLSQGILQWFQSQHSFQSKVRIYDSELAPNYMYC</sequence>
<keyword evidence="2" id="KW-1185">Reference proteome</keyword>
<protein>
    <submittedName>
        <fullName evidence="1">Uncharacterized protein</fullName>
    </submittedName>
</protein>
<accession>A0ABD0JZY5</accession>
<dbReference type="Proteomes" id="UP001519460">
    <property type="component" value="Unassembled WGS sequence"/>
</dbReference>